<reference evidence="3 4" key="1">
    <citation type="journal article" date="2016" name="Nat. Commun.">
        <title>Thousands of microbial genomes shed light on interconnected biogeochemical processes in an aquifer system.</title>
        <authorList>
            <person name="Anantharaman K."/>
            <person name="Brown C.T."/>
            <person name="Hug L.A."/>
            <person name="Sharon I."/>
            <person name="Castelle C.J."/>
            <person name="Probst A.J."/>
            <person name="Thomas B.C."/>
            <person name="Singh A."/>
            <person name="Wilkins M.J."/>
            <person name="Karaoz U."/>
            <person name="Brodie E.L."/>
            <person name="Williams K.H."/>
            <person name="Hubbard S.S."/>
            <person name="Banfield J.F."/>
        </authorList>
    </citation>
    <scope>NUCLEOTIDE SEQUENCE [LARGE SCALE GENOMIC DNA]</scope>
</reference>
<feature type="domain" description="UmuC" evidence="2">
    <location>
        <begin position="9"/>
        <end position="188"/>
    </location>
</feature>
<dbReference type="GO" id="GO:0003887">
    <property type="term" value="F:DNA-directed DNA polymerase activity"/>
    <property type="evidence" value="ECO:0007669"/>
    <property type="project" value="InterPro"/>
</dbReference>
<comment type="similarity">
    <text evidence="1">Belongs to the DNA polymerase type-Y family.</text>
</comment>
<dbReference type="PANTHER" id="PTHR11076:SF34">
    <property type="entry name" value="PROTEIN UMUC"/>
    <property type="match status" value="1"/>
</dbReference>
<name>A0A1F7H092_9BACT</name>
<dbReference type="Pfam" id="PF11799">
    <property type="entry name" value="IMS_C"/>
    <property type="match status" value="1"/>
</dbReference>
<dbReference type="Pfam" id="PF00817">
    <property type="entry name" value="IMS"/>
    <property type="match status" value="1"/>
</dbReference>
<dbReference type="InterPro" id="IPR043502">
    <property type="entry name" value="DNA/RNA_pol_sf"/>
</dbReference>
<dbReference type="GO" id="GO:0006281">
    <property type="term" value="P:DNA repair"/>
    <property type="evidence" value="ECO:0007669"/>
    <property type="project" value="InterPro"/>
</dbReference>
<dbReference type="SUPFAM" id="SSF56672">
    <property type="entry name" value="DNA/RNA polymerases"/>
    <property type="match status" value="1"/>
</dbReference>
<dbReference type="InterPro" id="IPR043128">
    <property type="entry name" value="Rev_trsase/Diguanyl_cyclase"/>
</dbReference>
<dbReference type="InterPro" id="IPR050116">
    <property type="entry name" value="DNA_polymerase-Y"/>
</dbReference>
<dbReference type="InterPro" id="IPR036775">
    <property type="entry name" value="DNA_pol_Y-fam_lit_finger_sf"/>
</dbReference>
<dbReference type="PANTHER" id="PTHR11076">
    <property type="entry name" value="DNA REPAIR POLYMERASE UMUC / TRANSFERASE FAMILY MEMBER"/>
    <property type="match status" value="1"/>
</dbReference>
<gene>
    <name evidence="3" type="ORF">A3C24_00780</name>
</gene>
<dbReference type="SUPFAM" id="SSF100879">
    <property type="entry name" value="Lesion bypass DNA polymerase (Y-family), little finger domain"/>
    <property type="match status" value="1"/>
</dbReference>
<proteinExistence type="inferred from homology"/>
<dbReference type="Proteomes" id="UP000177159">
    <property type="component" value="Unassembled WGS sequence"/>
</dbReference>
<dbReference type="InterPro" id="IPR022880">
    <property type="entry name" value="DNApol_IV"/>
</dbReference>
<dbReference type="Gene3D" id="3.30.70.270">
    <property type="match status" value="1"/>
</dbReference>
<evidence type="ECO:0000313" key="4">
    <source>
        <dbReference type="Proteomes" id="UP000177159"/>
    </source>
</evidence>
<dbReference type="GO" id="GO:0042276">
    <property type="term" value="P:error-prone translesion synthesis"/>
    <property type="evidence" value="ECO:0007669"/>
    <property type="project" value="TreeGrafter"/>
</dbReference>
<dbReference type="GO" id="GO:0003684">
    <property type="term" value="F:damaged DNA binding"/>
    <property type="evidence" value="ECO:0007669"/>
    <property type="project" value="InterPro"/>
</dbReference>
<sequence>MTTDWSRALMHIDGDAFFASVYQAIHPSTKGKPLVIGRERGIATAISYEAKAYGVKRGMLMHEIKKLCPQCIIASSDYRLYEMFSQKMMDIIRSYTPYVERYSIDEAFADITDLKNTMCMDYSSIGKHIKKTIEISLGISVSVGIAPTKSLAKIGSSYQKPSGCITINDINKDIFLKNTKIENVWGIGWRTAPKMKTLGLESAYDFVHEQEKIITKLFNKPIVEIWHELQGNQIYQLNTAKKITYQSISKTHTVTPATMDKNILFVRLMEYIEDAFTKARRYDYQVGRMSIFLKTQQFRYYATEIRLPEKTQYPFLIRKDVRKGFDKIYHQHTLYRASGCTLYDLEKTTESQPMLFHATADIEEKLKHLYPLFEENKIKFGISLFDKRRDMRRKKFLFPTIKLDS</sequence>
<accession>A0A1F7H092</accession>
<dbReference type="EMBL" id="MFZM01000001">
    <property type="protein sequence ID" value="OGK24817.1"/>
    <property type="molecule type" value="Genomic_DNA"/>
</dbReference>
<dbReference type="GO" id="GO:0005829">
    <property type="term" value="C:cytosol"/>
    <property type="evidence" value="ECO:0007669"/>
    <property type="project" value="TreeGrafter"/>
</dbReference>
<evidence type="ECO:0000313" key="3">
    <source>
        <dbReference type="EMBL" id="OGK24817.1"/>
    </source>
</evidence>
<dbReference type="PROSITE" id="PS50173">
    <property type="entry name" value="UMUC"/>
    <property type="match status" value="1"/>
</dbReference>
<dbReference type="GO" id="GO:0009432">
    <property type="term" value="P:SOS response"/>
    <property type="evidence" value="ECO:0007669"/>
    <property type="project" value="TreeGrafter"/>
</dbReference>
<dbReference type="InterPro" id="IPR017961">
    <property type="entry name" value="DNA_pol_Y-fam_little_finger"/>
</dbReference>
<dbReference type="CDD" id="cd03586">
    <property type="entry name" value="PolY_Pol_IV_kappa"/>
    <property type="match status" value="1"/>
</dbReference>
<comment type="caution">
    <text evidence="3">The sequence shown here is derived from an EMBL/GenBank/DDBJ whole genome shotgun (WGS) entry which is preliminary data.</text>
</comment>
<organism evidence="3 4">
    <name type="scientific">Candidatus Roizmanbacteria bacterium RIFCSPHIGHO2_02_FULL_37_24</name>
    <dbReference type="NCBI Taxonomy" id="1802037"/>
    <lineage>
        <taxon>Bacteria</taxon>
        <taxon>Candidatus Roizmaniibacteriota</taxon>
    </lineage>
</organism>
<evidence type="ECO:0000256" key="1">
    <source>
        <dbReference type="ARBA" id="ARBA00010945"/>
    </source>
</evidence>
<dbReference type="AlphaFoldDB" id="A0A1F7H092"/>
<protein>
    <recommendedName>
        <fullName evidence="2">UmuC domain-containing protein</fullName>
    </recommendedName>
</protein>
<dbReference type="InterPro" id="IPR001126">
    <property type="entry name" value="UmuC"/>
</dbReference>
<dbReference type="Gene3D" id="3.40.1170.60">
    <property type="match status" value="1"/>
</dbReference>
<evidence type="ECO:0000259" key="2">
    <source>
        <dbReference type="PROSITE" id="PS50173"/>
    </source>
</evidence>